<dbReference type="InterPro" id="IPR011989">
    <property type="entry name" value="ARM-like"/>
</dbReference>
<dbReference type="InterPro" id="IPR004155">
    <property type="entry name" value="PBS_lyase_HEAT"/>
</dbReference>
<gene>
    <name evidence="2" type="ORF">NSCI0253_LOCUS30250</name>
</gene>
<dbReference type="InterPro" id="IPR016024">
    <property type="entry name" value="ARM-type_fold"/>
</dbReference>
<proteinExistence type="predicted"/>
<reference evidence="2" key="1">
    <citation type="submission" date="2021-01" db="EMBL/GenBank/DDBJ databases">
        <authorList>
            <person name="Corre E."/>
            <person name="Pelletier E."/>
            <person name="Niang G."/>
            <person name="Scheremetjew M."/>
            <person name="Finn R."/>
            <person name="Kale V."/>
            <person name="Holt S."/>
            <person name="Cochrane G."/>
            <person name="Meng A."/>
            <person name="Brown T."/>
            <person name="Cohen L."/>
        </authorList>
    </citation>
    <scope>NUCLEOTIDE SEQUENCE</scope>
</reference>
<dbReference type="Pfam" id="PF13646">
    <property type="entry name" value="HEAT_2"/>
    <property type="match status" value="1"/>
</dbReference>
<accession>A0A7S1AJ61</accession>
<protein>
    <recommendedName>
        <fullName evidence="3">HEAT repeat domain-containing protein</fullName>
    </recommendedName>
</protein>
<evidence type="ECO:0008006" key="3">
    <source>
        <dbReference type="Google" id="ProtNLM"/>
    </source>
</evidence>
<dbReference type="SUPFAM" id="SSF48371">
    <property type="entry name" value="ARM repeat"/>
    <property type="match status" value="1"/>
</dbReference>
<organism evidence="2">
    <name type="scientific">Noctiluca scintillans</name>
    <name type="common">Sea sparkle</name>
    <name type="synonym">Red tide dinoflagellate</name>
    <dbReference type="NCBI Taxonomy" id="2966"/>
    <lineage>
        <taxon>Eukaryota</taxon>
        <taxon>Sar</taxon>
        <taxon>Alveolata</taxon>
        <taxon>Dinophyceae</taxon>
        <taxon>Noctilucales</taxon>
        <taxon>Noctilucaceae</taxon>
        <taxon>Noctiluca</taxon>
    </lineage>
</organism>
<evidence type="ECO:0000256" key="1">
    <source>
        <dbReference type="SAM" id="MobiDB-lite"/>
    </source>
</evidence>
<feature type="region of interest" description="Disordered" evidence="1">
    <location>
        <begin position="65"/>
        <end position="103"/>
    </location>
</feature>
<name>A0A7S1AJ61_NOCSC</name>
<dbReference type="AlphaFoldDB" id="A0A7S1AJ61"/>
<dbReference type="SMART" id="SM00567">
    <property type="entry name" value="EZ_HEAT"/>
    <property type="match status" value="3"/>
</dbReference>
<dbReference type="Gene3D" id="1.25.10.10">
    <property type="entry name" value="Leucine-rich Repeat Variant"/>
    <property type="match status" value="1"/>
</dbReference>
<sequence>MRSKSGWLKEYFTEKGSIPTPLQLRSFAVHRGGSITFKEAKEAVEGASAGSFAADVDNNIGTEVVCDEPSNEPPTKGDPEESLQKFSDDGEGSTEVGSGNVVCSETPDTCVDLLDISSELPDEEYEEMRHTNISRSVSSKSSRNSTGRLSVSECHPVAEGANVASLLQDLRAKDAEVLARQLQPGTGNRSWAVRCDAAESLAQMGDDRGYAWLVETLARGREARMAAASLARVDGEGLRPHVPKLGEILKTGFASARRAVLQVLAEVPDDFAVPYLAEALRDEDGPVRAAAAMGLAQHGAAAAPYKSELERLLKDPYRFDIVRDAARLALDNLFEAGHLNSRGG</sequence>
<dbReference type="EMBL" id="HBFQ01042732">
    <property type="protein sequence ID" value="CAD8855898.1"/>
    <property type="molecule type" value="Transcribed_RNA"/>
</dbReference>
<feature type="compositionally biased region" description="Low complexity" evidence="1">
    <location>
        <begin position="134"/>
        <end position="150"/>
    </location>
</feature>
<evidence type="ECO:0000313" key="2">
    <source>
        <dbReference type="EMBL" id="CAD8855898.1"/>
    </source>
</evidence>
<feature type="region of interest" description="Disordered" evidence="1">
    <location>
        <begin position="121"/>
        <end position="151"/>
    </location>
</feature>
<feature type="compositionally biased region" description="Basic and acidic residues" evidence="1">
    <location>
        <begin position="75"/>
        <end position="88"/>
    </location>
</feature>